<feature type="transmembrane region" description="Helical" evidence="6">
    <location>
        <begin position="82"/>
        <end position="102"/>
    </location>
</feature>
<name>A0A5A5TDV0_9CHLR</name>
<feature type="transmembrane region" description="Helical" evidence="6">
    <location>
        <begin position="123"/>
        <end position="143"/>
    </location>
</feature>
<protein>
    <recommendedName>
        <fullName evidence="7">GtrA/DPMS transmembrane domain-containing protein</fullName>
    </recommendedName>
</protein>
<dbReference type="InterPro" id="IPR051401">
    <property type="entry name" value="GtrA_CellWall_Glycosyl"/>
</dbReference>
<comment type="subcellular location">
    <subcellularLocation>
        <location evidence="1">Membrane</location>
        <topology evidence="1">Multi-pass membrane protein</topology>
    </subcellularLocation>
</comment>
<evidence type="ECO:0000256" key="3">
    <source>
        <dbReference type="ARBA" id="ARBA00022692"/>
    </source>
</evidence>
<dbReference type="Proteomes" id="UP000322530">
    <property type="component" value="Unassembled WGS sequence"/>
</dbReference>
<feature type="domain" description="GtrA/DPMS transmembrane" evidence="7">
    <location>
        <begin position="52"/>
        <end position="174"/>
    </location>
</feature>
<dbReference type="GO" id="GO:0000271">
    <property type="term" value="P:polysaccharide biosynthetic process"/>
    <property type="evidence" value="ECO:0007669"/>
    <property type="project" value="InterPro"/>
</dbReference>
<evidence type="ECO:0000313" key="8">
    <source>
        <dbReference type="EMBL" id="GCF09243.1"/>
    </source>
</evidence>
<evidence type="ECO:0000313" key="9">
    <source>
        <dbReference type="Proteomes" id="UP000322530"/>
    </source>
</evidence>
<keyword evidence="5 6" id="KW-0472">Membrane</keyword>
<keyword evidence="3 6" id="KW-0812">Transmembrane</keyword>
<evidence type="ECO:0000259" key="7">
    <source>
        <dbReference type="Pfam" id="PF04138"/>
    </source>
</evidence>
<dbReference type="PANTHER" id="PTHR38459:SF1">
    <property type="entry name" value="PROPHAGE BACTOPRENOL-LINKED GLUCOSE TRANSLOCASE HOMOLOG"/>
    <property type="match status" value="1"/>
</dbReference>
<comment type="caution">
    <text evidence="8">The sequence shown here is derived from an EMBL/GenBank/DDBJ whole genome shotgun (WGS) entry which is preliminary data.</text>
</comment>
<keyword evidence="4 6" id="KW-1133">Transmembrane helix</keyword>
<dbReference type="GO" id="GO:0005886">
    <property type="term" value="C:plasma membrane"/>
    <property type="evidence" value="ECO:0007669"/>
    <property type="project" value="TreeGrafter"/>
</dbReference>
<evidence type="ECO:0000256" key="1">
    <source>
        <dbReference type="ARBA" id="ARBA00004141"/>
    </source>
</evidence>
<evidence type="ECO:0000256" key="5">
    <source>
        <dbReference type="ARBA" id="ARBA00023136"/>
    </source>
</evidence>
<dbReference type="InterPro" id="IPR007267">
    <property type="entry name" value="GtrA_DPMS_TM"/>
</dbReference>
<evidence type="ECO:0000256" key="4">
    <source>
        <dbReference type="ARBA" id="ARBA00022989"/>
    </source>
</evidence>
<dbReference type="Pfam" id="PF04138">
    <property type="entry name" value="GtrA_DPMS_TM"/>
    <property type="match status" value="1"/>
</dbReference>
<comment type="similarity">
    <text evidence="2">Belongs to the GtrA family.</text>
</comment>
<accession>A0A5A5TDV0</accession>
<organism evidence="8 9">
    <name type="scientific">Dictyobacter arantiisoli</name>
    <dbReference type="NCBI Taxonomy" id="2014874"/>
    <lineage>
        <taxon>Bacteria</taxon>
        <taxon>Bacillati</taxon>
        <taxon>Chloroflexota</taxon>
        <taxon>Ktedonobacteria</taxon>
        <taxon>Ktedonobacterales</taxon>
        <taxon>Dictyobacteraceae</taxon>
        <taxon>Dictyobacter</taxon>
    </lineage>
</organism>
<feature type="transmembrane region" description="Helical" evidence="6">
    <location>
        <begin position="49"/>
        <end position="70"/>
    </location>
</feature>
<feature type="transmembrane region" description="Helical" evidence="6">
    <location>
        <begin position="149"/>
        <end position="169"/>
    </location>
</feature>
<proteinExistence type="inferred from homology"/>
<dbReference type="PANTHER" id="PTHR38459">
    <property type="entry name" value="PROPHAGE BACTOPRENOL-LINKED GLUCOSE TRANSLOCASE HOMOLOG"/>
    <property type="match status" value="1"/>
</dbReference>
<dbReference type="AlphaFoldDB" id="A0A5A5TDV0"/>
<reference evidence="8 9" key="1">
    <citation type="submission" date="2019-01" db="EMBL/GenBank/DDBJ databases">
        <title>Draft genome sequence of Dictyobacter sp. Uno17.</title>
        <authorList>
            <person name="Wang C.M."/>
            <person name="Zheng Y."/>
            <person name="Sakai Y."/>
            <person name="Abe K."/>
            <person name="Yokota A."/>
            <person name="Yabe S."/>
        </authorList>
    </citation>
    <scope>NUCLEOTIDE SEQUENCE [LARGE SCALE GENOMIC DNA]</scope>
    <source>
        <strain evidence="8 9">Uno17</strain>
    </source>
</reference>
<sequence>MEELVEMVDQVAPLQQLPSYRPTRWALANTVLDQVDHITKGRAGSLMKFTSFLIIGGTCAVINLIIMAAYTHLFPVLVSPTFNSTFASLLGGELSLLVNFALNDRYTFHDAPGQNRPWYIRMCRFNLTGLVGLVLTSVIESILNSALHMNSLIAQAIAIIIVLFYNFFFHQFFTYRRVKTADVVA</sequence>
<gene>
    <name evidence="8" type="ORF">KDI_28070</name>
</gene>
<keyword evidence="9" id="KW-1185">Reference proteome</keyword>
<dbReference type="EMBL" id="BIXY01000039">
    <property type="protein sequence ID" value="GCF09243.1"/>
    <property type="molecule type" value="Genomic_DNA"/>
</dbReference>
<evidence type="ECO:0000256" key="6">
    <source>
        <dbReference type="SAM" id="Phobius"/>
    </source>
</evidence>
<evidence type="ECO:0000256" key="2">
    <source>
        <dbReference type="ARBA" id="ARBA00009399"/>
    </source>
</evidence>